<dbReference type="PANTHER" id="PTHR16453">
    <property type="entry name" value="WD40 DOMAIN-CONTAINING PROTEIN MIO FAMILY MEMBER"/>
    <property type="match status" value="1"/>
</dbReference>
<name>A0ABM1B184_LIMPO</name>
<evidence type="ECO:0000259" key="5">
    <source>
        <dbReference type="Pfam" id="PF21719"/>
    </source>
</evidence>
<keyword evidence="3" id="KW-0677">Repeat</keyword>
<sequence>MTGVKVDILWSPNHPDRFITFGTDLRLYQLETLKDGCSKSSAIPLSDNSCAALLSINSDNHYMKCIAWYPRHEPDNLLAVGQANGKVVLTSFSQNFESSDLIGQEFVPRQARQCNAVAWSPIDCNLLAAGLDKNRSDYALLIWDVAQPQLSTFESEGLDRRQHIAGFLTGDHTGNQPTSRPLFELGLSETVHSLHWSIQQQKMLFCGMTNKYLKVFDLRDSSKHSTSTPTKAVFGVCVDPFCEHRLASFVENQVVIWDIRNFEKPMNVVTESRHVTKLAWCPTRNGVLTSVVRDSSVVKLYDIQQASLGNDEVEPAIVERCVQPYAQHAISSFSWHPTFENRLLTVTPTGTIRDYTVFDRITLNWSPTSEIVWTHGKKLLQCIDHRDQQYKSLDDISVKMRRRALLGYGLKTRQLWQNGEIAQEPGLLELWTWLDRMKSLREEGKIKGFFKGENKYEGVRSLIFGGDNSQGVWVTSCKSEQIFVSWVGLDSKGQIGSSKVPMYHSNERDRALQLCEWGYDTDGLSLVPLLEKLEIDRQYSRAAAIAIFTLKMKRAIQILKKGATANPPVGKDVNLNVVAMALSGFTQEKNTLWREMCDVLRPQLNDPYLRSMFAFLTSDVDNYDCVLNESGIAVKDRVSFACLYLPDNKLFEYLDRLTTKVIETGDLAGILLTGLNQEGLQLLQRYVDLTGDVQTASLVVLQAIPSFISQDQQAQLWVKSYRDLLDSWRLWHQRALFDVQWCKVNPSTMPPQQVFVSCNFCGKSVTSYFQQLGQFQGMRTYGRFNFPVGNKSKMTSCPGCRKPLPRCALCLTNMGTPAGVYWNKGSEQRLDKVENKLTKFSSWFTWCQTCRHGGHAAHLIEWFKDHAECPVTACSCKCMSLDAVTNVANVTEKYS</sequence>
<feature type="domain" description="MIOS-like alpha-solenoid" evidence="5">
    <location>
        <begin position="400"/>
        <end position="644"/>
    </location>
</feature>
<dbReference type="PANTHER" id="PTHR16453:SF9">
    <property type="entry name" value="GATOR COMPLEX PROTEIN MIOS"/>
    <property type="match status" value="1"/>
</dbReference>
<dbReference type="InterPro" id="IPR001680">
    <property type="entry name" value="WD40_rpt"/>
</dbReference>
<reference evidence="7 8" key="1">
    <citation type="submission" date="2025-05" db="UniProtKB">
        <authorList>
            <consortium name="RefSeq"/>
        </authorList>
    </citation>
    <scope>IDENTIFICATION</scope>
    <source>
        <tissue evidence="7 8">Muscle</tissue>
    </source>
</reference>
<dbReference type="Proteomes" id="UP000694941">
    <property type="component" value="Unplaced"/>
</dbReference>
<evidence type="ECO:0000313" key="7">
    <source>
        <dbReference type="RefSeq" id="XP_013772701.1"/>
    </source>
</evidence>
<evidence type="ECO:0000313" key="6">
    <source>
        <dbReference type="Proteomes" id="UP000694941"/>
    </source>
</evidence>
<organism evidence="6 7">
    <name type="scientific">Limulus polyphemus</name>
    <name type="common">Atlantic horseshoe crab</name>
    <dbReference type="NCBI Taxonomy" id="6850"/>
    <lineage>
        <taxon>Eukaryota</taxon>
        <taxon>Metazoa</taxon>
        <taxon>Ecdysozoa</taxon>
        <taxon>Arthropoda</taxon>
        <taxon>Chelicerata</taxon>
        <taxon>Merostomata</taxon>
        <taxon>Xiphosura</taxon>
        <taxon>Limulidae</taxon>
        <taxon>Limulus</taxon>
    </lineage>
</organism>
<protein>
    <submittedName>
        <fullName evidence="7 8">GATOR complex protein MIOS-like</fullName>
    </submittedName>
</protein>
<keyword evidence="6" id="KW-1185">Reference proteome</keyword>
<dbReference type="SMART" id="SM00320">
    <property type="entry name" value="WD40"/>
    <property type="match status" value="6"/>
</dbReference>
<gene>
    <name evidence="7 8" type="primary">LOC106457798</name>
</gene>
<dbReference type="RefSeq" id="XP_013772701.1">
    <property type="nucleotide sequence ID" value="XM_013917247.2"/>
</dbReference>
<dbReference type="InterPro" id="IPR031488">
    <property type="entry name" value="Zn_ribbon_mio"/>
</dbReference>
<evidence type="ECO:0000313" key="8">
    <source>
        <dbReference type="RefSeq" id="XP_022239546.1"/>
    </source>
</evidence>
<dbReference type="Gene3D" id="2.130.10.10">
    <property type="entry name" value="YVTN repeat-like/Quinoprotein amine dehydrogenase"/>
    <property type="match status" value="2"/>
</dbReference>
<dbReference type="InterPro" id="IPR015943">
    <property type="entry name" value="WD40/YVTN_repeat-like_dom_sf"/>
</dbReference>
<dbReference type="InterPro" id="IPR049092">
    <property type="entry name" value="MIOS_a-sol"/>
</dbReference>
<dbReference type="InterPro" id="IPR036322">
    <property type="entry name" value="WD40_repeat_dom_sf"/>
</dbReference>
<dbReference type="Pfam" id="PF17034">
    <property type="entry name" value="zinc_ribbon_16"/>
    <property type="match status" value="1"/>
</dbReference>
<dbReference type="InterPro" id="IPR037593">
    <property type="entry name" value="MIOS/Sea4"/>
</dbReference>
<keyword evidence="2" id="KW-0853">WD repeat</keyword>
<dbReference type="Pfam" id="PF21720">
    <property type="entry name" value="MIOS_WD40"/>
    <property type="match status" value="1"/>
</dbReference>
<comment type="similarity">
    <text evidence="1">Belongs to the WD repeat mio family.</text>
</comment>
<dbReference type="Pfam" id="PF21719">
    <property type="entry name" value="MIOS_a-sol"/>
    <property type="match status" value="1"/>
</dbReference>
<evidence type="ECO:0000256" key="3">
    <source>
        <dbReference type="ARBA" id="ARBA00022737"/>
    </source>
</evidence>
<feature type="domain" description="GATOR2 complex protein MIO zinc-ribbon like" evidence="4">
    <location>
        <begin position="758"/>
        <end position="879"/>
    </location>
</feature>
<dbReference type="GeneID" id="106457798"/>
<dbReference type="CDD" id="cd16691">
    <property type="entry name" value="mRING-H2-C3H3C2_Mio"/>
    <property type="match status" value="1"/>
</dbReference>
<evidence type="ECO:0000256" key="2">
    <source>
        <dbReference type="ARBA" id="ARBA00022574"/>
    </source>
</evidence>
<evidence type="ECO:0000259" key="4">
    <source>
        <dbReference type="Pfam" id="PF17034"/>
    </source>
</evidence>
<evidence type="ECO:0000256" key="1">
    <source>
        <dbReference type="ARBA" id="ARBA00009713"/>
    </source>
</evidence>
<dbReference type="SUPFAM" id="SSF50978">
    <property type="entry name" value="WD40 repeat-like"/>
    <property type="match status" value="1"/>
</dbReference>
<proteinExistence type="inferred from homology"/>
<accession>A0ABM1B184</accession>
<dbReference type="RefSeq" id="XP_022239546.1">
    <property type="nucleotide sequence ID" value="XM_022383838.1"/>
</dbReference>